<dbReference type="SUPFAM" id="SSF56349">
    <property type="entry name" value="DNA breaking-rejoining enzymes"/>
    <property type="match status" value="1"/>
</dbReference>
<dbReference type="InterPro" id="IPR013762">
    <property type="entry name" value="Integrase-like_cat_sf"/>
</dbReference>
<organism evidence="8 9">
    <name type="scientific">Pseudodesulfovibrio portus</name>
    <dbReference type="NCBI Taxonomy" id="231439"/>
    <lineage>
        <taxon>Bacteria</taxon>
        <taxon>Pseudomonadati</taxon>
        <taxon>Thermodesulfobacteriota</taxon>
        <taxon>Desulfovibrionia</taxon>
        <taxon>Desulfovibrionales</taxon>
        <taxon>Desulfovibrionaceae</taxon>
    </lineage>
</organism>
<keyword evidence="4" id="KW-0233">DNA recombination</keyword>
<accession>A0ABN6RPA6</accession>
<dbReference type="Pfam" id="PF00589">
    <property type="entry name" value="Phage_integrase"/>
    <property type="match status" value="1"/>
</dbReference>
<dbReference type="InterPro" id="IPR010998">
    <property type="entry name" value="Integrase_recombinase_N"/>
</dbReference>
<reference evidence="8" key="1">
    <citation type="submission" date="2022-08" db="EMBL/GenBank/DDBJ databases">
        <title>Genome Sequence of the sulphate-reducing bacterium, Pseudodesulfovibrio portus JCM14722.</title>
        <authorList>
            <person name="Kondo R."/>
            <person name="Kataoka T."/>
        </authorList>
    </citation>
    <scope>NUCLEOTIDE SEQUENCE</scope>
    <source>
        <strain evidence="8">JCM 14722</strain>
    </source>
</reference>
<dbReference type="PROSITE" id="PS51900">
    <property type="entry name" value="CB"/>
    <property type="match status" value="1"/>
</dbReference>
<evidence type="ECO:0000259" key="7">
    <source>
        <dbReference type="PROSITE" id="PS51900"/>
    </source>
</evidence>
<dbReference type="Proteomes" id="UP001061361">
    <property type="component" value="Chromosome"/>
</dbReference>
<gene>
    <name evidence="8" type="ORF">JCM14722_01980</name>
</gene>
<dbReference type="InterPro" id="IPR011010">
    <property type="entry name" value="DNA_brk_join_enz"/>
</dbReference>
<evidence type="ECO:0000256" key="4">
    <source>
        <dbReference type="ARBA" id="ARBA00023172"/>
    </source>
</evidence>
<evidence type="ECO:0000256" key="2">
    <source>
        <dbReference type="ARBA" id="ARBA00022908"/>
    </source>
</evidence>
<evidence type="ECO:0000256" key="3">
    <source>
        <dbReference type="ARBA" id="ARBA00023125"/>
    </source>
</evidence>
<evidence type="ECO:0000259" key="6">
    <source>
        <dbReference type="PROSITE" id="PS51898"/>
    </source>
</evidence>
<feature type="domain" description="Core-binding (CB)" evidence="7">
    <location>
        <begin position="70"/>
        <end position="178"/>
    </location>
</feature>
<dbReference type="InterPro" id="IPR044068">
    <property type="entry name" value="CB"/>
</dbReference>
<keyword evidence="2" id="KW-0229">DNA integration</keyword>
<dbReference type="Gene3D" id="1.10.150.130">
    <property type="match status" value="1"/>
</dbReference>
<name>A0ABN6RPA6_9BACT</name>
<keyword evidence="9" id="KW-1185">Reference proteome</keyword>
<dbReference type="PANTHER" id="PTHR30349:SF41">
    <property type="entry name" value="INTEGRASE_RECOMBINASE PROTEIN MJ0367-RELATED"/>
    <property type="match status" value="1"/>
</dbReference>
<dbReference type="PANTHER" id="PTHR30349">
    <property type="entry name" value="PHAGE INTEGRASE-RELATED"/>
    <property type="match status" value="1"/>
</dbReference>
<dbReference type="CDD" id="cd01184">
    <property type="entry name" value="INT_C_like_1"/>
    <property type="match status" value="1"/>
</dbReference>
<evidence type="ECO:0008006" key="10">
    <source>
        <dbReference type="Google" id="ProtNLM"/>
    </source>
</evidence>
<dbReference type="InterPro" id="IPR002104">
    <property type="entry name" value="Integrase_catalytic"/>
</dbReference>
<sequence length="426" mass="49021">MDLQEVTPDNIHLIINEYIKIQQTYQKVIQHRLKGDHSFEAPIFAERAANQRAQQSIVLQDVEPKAKPNIPVSEFIKKYVQTKIKDGNWRLNGVETHENRLANLVDILGDINIHSITREDMRAVRDTLRKLPPNRQRSKEYKGKTVDELLALKPAKVLSVKTVNMTLEAISSLFEWGIREGELSANPAKGLQLKDTRQAITLRDPFSLEDIQTIFSSPYFIEDKYKNAGYFWIPLIALYSGMRLEEIAQLYLGDIYQDEDGVWVFDINDNPDRTGQIDKQVKNINAKRLVPLHHDLIEIGLLKYYDRMISKGEARLFPLLNKTEKVKKYGKQPGKKLGDLVKSLDLTGKKSFHSFRHTFSDYFKQRGEHTDIFRQVYGHEIPGLAGNQYGSKFPPQKCLDEVVSKLIFNLNLSQLRKSKHALGHEG</sequence>
<evidence type="ECO:0000313" key="8">
    <source>
        <dbReference type="EMBL" id="BDQ32656.1"/>
    </source>
</evidence>
<dbReference type="EMBL" id="AP026708">
    <property type="protein sequence ID" value="BDQ32656.1"/>
    <property type="molecule type" value="Genomic_DNA"/>
</dbReference>
<evidence type="ECO:0000256" key="1">
    <source>
        <dbReference type="ARBA" id="ARBA00008857"/>
    </source>
</evidence>
<evidence type="ECO:0000313" key="9">
    <source>
        <dbReference type="Proteomes" id="UP001061361"/>
    </source>
</evidence>
<feature type="domain" description="Tyr recombinase" evidence="6">
    <location>
        <begin position="201"/>
        <end position="404"/>
    </location>
</feature>
<comment type="similarity">
    <text evidence="1">Belongs to the 'phage' integrase family.</text>
</comment>
<proteinExistence type="inferred from homology"/>
<protein>
    <recommendedName>
        <fullName evidence="10">Tyr recombinase domain-containing protein</fullName>
    </recommendedName>
</protein>
<keyword evidence="3 5" id="KW-0238">DNA-binding</keyword>
<dbReference type="PROSITE" id="PS51898">
    <property type="entry name" value="TYR_RECOMBINASE"/>
    <property type="match status" value="1"/>
</dbReference>
<evidence type="ECO:0000256" key="5">
    <source>
        <dbReference type="PROSITE-ProRule" id="PRU01248"/>
    </source>
</evidence>
<dbReference type="Gene3D" id="1.10.443.10">
    <property type="entry name" value="Intergrase catalytic core"/>
    <property type="match status" value="1"/>
</dbReference>
<dbReference type="InterPro" id="IPR050090">
    <property type="entry name" value="Tyrosine_recombinase_XerCD"/>
</dbReference>